<dbReference type="Pfam" id="PF07686">
    <property type="entry name" value="V-set"/>
    <property type="match status" value="1"/>
</dbReference>
<name>A0A482X9Q1_LAOST</name>
<comment type="caution">
    <text evidence="10">The sequence shown here is derived from an EMBL/GenBank/DDBJ whole genome shotgun (WGS) entry which is preliminary data.</text>
</comment>
<feature type="domain" description="Ig-like" evidence="8">
    <location>
        <begin position="75"/>
        <end position="191"/>
    </location>
</feature>
<dbReference type="EMBL" id="QKKF02014912">
    <property type="protein sequence ID" value="RZF42473.1"/>
    <property type="molecule type" value="Genomic_DNA"/>
</dbReference>
<keyword evidence="2 7" id="KW-0812">Transmembrane</keyword>
<evidence type="ECO:0000256" key="3">
    <source>
        <dbReference type="ARBA" id="ARBA00022989"/>
    </source>
</evidence>
<dbReference type="Pfam" id="PF13927">
    <property type="entry name" value="Ig_3"/>
    <property type="match status" value="2"/>
</dbReference>
<dbReference type="OrthoDB" id="6431884at2759"/>
<keyword evidence="5" id="KW-1015">Disulfide bond</keyword>
<feature type="transmembrane region" description="Helical" evidence="7">
    <location>
        <begin position="702"/>
        <end position="724"/>
    </location>
</feature>
<evidence type="ECO:0000259" key="8">
    <source>
        <dbReference type="PROSITE" id="PS50835"/>
    </source>
</evidence>
<feature type="compositionally biased region" description="Basic and acidic residues" evidence="6">
    <location>
        <begin position="755"/>
        <end position="766"/>
    </location>
</feature>
<dbReference type="InterPro" id="IPR013162">
    <property type="entry name" value="CD80_C2-set"/>
</dbReference>
<evidence type="ECO:0000259" key="9">
    <source>
        <dbReference type="PROSITE" id="PS50853"/>
    </source>
</evidence>
<feature type="domain" description="Fibronectin type-III" evidence="9">
    <location>
        <begin position="597"/>
        <end position="689"/>
    </location>
</feature>
<evidence type="ECO:0000256" key="2">
    <source>
        <dbReference type="ARBA" id="ARBA00022692"/>
    </source>
</evidence>
<dbReference type="STRING" id="195883.A0A482X9Q1"/>
<dbReference type="InParanoid" id="A0A482X9Q1"/>
<dbReference type="InterPro" id="IPR013106">
    <property type="entry name" value="Ig_V-set"/>
</dbReference>
<dbReference type="InterPro" id="IPR036179">
    <property type="entry name" value="Ig-like_dom_sf"/>
</dbReference>
<dbReference type="SUPFAM" id="SSF48726">
    <property type="entry name" value="Immunoglobulin"/>
    <property type="match status" value="5"/>
</dbReference>
<feature type="domain" description="Ig-like" evidence="8">
    <location>
        <begin position="301"/>
        <end position="393"/>
    </location>
</feature>
<evidence type="ECO:0000313" key="11">
    <source>
        <dbReference type="Proteomes" id="UP000291343"/>
    </source>
</evidence>
<proteinExistence type="predicted"/>
<dbReference type="InterPro" id="IPR003961">
    <property type="entry name" value="FN3_dom"/>
</dbReference>
<dbReference type="Gene3D" id="2.60.40.10">
    <property type="entry name" value="Immunoglobulins"/>
    <property type="match status" value="5"/>
</dbReference>
<feature type="compositionally biased region" description="Polar residues" evidence="6">
    <location>
        <begin position="781"/>
        <end position="791"/>
    </location>
</feature>
<dbReference type="PROSITE" id="PS50835">
    <property type="entry name" value="IG_LIKE"/>
    <property type="match status" value="5"/>
</dbReference>
<dbReference type="GO" id="GO:0016020">
    <property type="term" value="C:membrane"/>
    <property type="evidence" value="ECO:0007669"/>
    <property type="project" value="UniProtKB-SubCell"/>
</dbReference>
<dbReference type="InterPro" id="IPR007110">
    <property type="entry name" value="Ig-like_dom"/>
</dbReference>
<organism evidence="10 11">
    <name type="scientific">Laodelphax striatellus</name>
    <name type="common">Small brown planthopper</name>
    <name type="synonym">Delphax striatella</name>
    <dbReference type="NCBI Taxonomy" id="195883"/>
    <lineage>
        <taxon>Eukaryota</taxon>
        <taxon>Metazoa</taxon>
        <taxon>Ecdysozoa</taxon>
        <taxon>Arthropoda</taxon>
        <taxon>Hexapoda</taxon>
        <taxon>Insecta</taxon>
        <taxon>Pterygota</taxon>
        <taxon>Neoptera</taxon>
        <taxon>Paraneoptera</taxon>
        <taxon>Hemiptera</taxon>
        <taxon>Auchenorrhyncha</taxon>
        <taxon>Fulgoroidea</taxon>
        <taxon>Delphacidae</taxon>
        <taxon>Criomorphinae</taxon>
        <taxon>Laodelphax</taxon>
    </lineage>
</organism>
<evidence type="ECO:0000256" key="5">
    <source>
        <dbReference type="ARBA" id="ARBA00023157"/>
    </source>
</evidence>
<dbReference type="FunCoup" id="A0A482X9Q1">
    <property type="interactions" value="3"/>
</dbReference>
<dbReference type="Proteomes" id="UP000291343">
    <property type="component" value="Unassembled WGS sequence"/>
</dbReference>
<dbReference type="SMART" id="SM00408">
    <property type="entry name" value="IGc2"/>
    <property type="match status" value="5"/>
</dbReference>
<dbReference type="InterPro" id="IPR036116">
    <property type="entry name" value="FN3_sf"/>
</dbReference>
<dbReference type="SMART" id="SM00409">
    <property type="entry name" value="IG"/>
    <property type="match status" value="5"/>
</dbReference>
<dbReference type="Pfam" id="PF08205">
    <property type="entry name" value="C2-set_2"/>
    <property type="match status" value="1"/>
</dbReference>
<sequence>MYKWSNNVLARKRFSRDLRMKFMIGGVSVWCKAVASDMGCGRNWRFTAENRTNQPKPCRLLKFPGHKLRRGRHRPINILDVVSVDVQAVEGKSVELPCNVTPPGHDKLYMVFWFRDNVGIPLYSFDMRGKPMNQAKHWSDREVFGDRAYFRTQMDPARLVVESIRRHDEGLYRCRVDFRNTPTRSFRYNLTVIVPPEYPQVMDAFSKTVNSTLGPYVEGSNVTLTCRVTGGKPEPVVRWLVNGNVVDDIYEHNAGNVIENRHTWLGLRRRDLHSVFSCQASNTELTDPKETSLVLDLLLKPLTAKIMSKPTPLKADERYEVKCESAGSKPPAVITWYKAKKQLRKVKDEYRDNKNVTISTLMFTPTTDDDGKVITCRAENPQVQGQYQEELWTIQVVYPPIVSLWLGSTLNASDIKEGDDVYFECHVKSNPPWRKLSWYHNGVLLSHNASARLILINQSLVLQKVTRQNAGIYECLAVNQEGETRSNNLTLRVKYAPTCKQERILVVGASRSENLHIVCEVEADPPAKSFRWKFNNSGETMDVEPERYTANGTTSVLYYTPVVDLDYGTLSCWADNAIGAQVSPCVFQVVVAGKPFPVRNCTLSNQTMNSVEVSCVAGFDGGLPQHFLLELYSVESALRRYNVTADAPYFLLLDLEPDIVFRIVIYAVNSKGRSQGVYLEEITFSDAEKRTASDAELAISSMLGMALGAGLTVLIIVCVLLMAVRRQHHRRHTSPPLASDKSAAIGGTGGTVKTSNRDPVDERDPDVIPAKFEPPPVLGNGTLQRTQPPDMAHTTTAAVRPILDLRCNGEESYSWELRPKELRLESISPPTPSSLNAVPTTVVVPAPTAASATITKDIELNGTAIKERLMASRLPESCV</sequence>
<dbReference type="AlphaFoldDB" id="A0A482X9Q1"/>
<protein>
    <submittedName>
        <fullName evidence="10">Uncharacterized protein</fullName>
    </submittedName>
</protein>
<dbReference type="InterPro" id="IPR013783">
    <property type="entry name" value="Ig-like_fold"/>
</dbReference>
<accession>A0A482X9Q1</accession>
<reference evidence="10 11" key="1">
    <citation type="journal article" date="2017" name="Gigascience">
        <title>Genome sequence of the small brown planthopper, Laodelphax striatellus.</title>
        <authorList>
            <person name="Zhu J."/>
            <person name="Jiang F."/>
            <person name="Wang X."/>
            <person name="Yang P."/>
            <person name="Bao Y."/>
            <person name="Zhao W."/>
            <person name="Wang W."/>
            <person name="Lu H."/>
            <person name="Wang Q."/>
            <person name="Cui N."/>
            <person name="Li J."/>
            <person name="Chen X."/>
            <person name="Luo L."/>
            <person name="Yu J."/>
            <person name="Kang L."/>
            <person name="Cui F."/>
        </authorList>
    </citation>
    <scope>NUCLEOTIDE SEQUENCE [LARGE SCALE GENOMIC DNA]</scope>
    <source>
        <strain evidence="10">Lst14</strain>
    </source>
</reference>
<keyword evidence="4 7" id="KW-0472">Membrane</keyword>
<dbReference type="InterPro" id="IPR003599">
    <property type="entry name" value="Ig_sub"/>
</dbReference>
<evidence type="ECO:0000256" key="4">
    <source>
        <dbReference type="ARBA" id="ARBA00023136"/>
    </source>
</evidence>
<dbReference type="PANTHER" id="PTHR23278">
    <property type="entry name" value="SIDESTEP PROTEIN"/>
    <property type="match status" value="1"/>
</dbReference>
<evidence type="ECO:0000256" key="7">
    <source>
        <dbReference type="SAM" id="Phobius"/>
    </source>
</evidence>
<keyword evidence="11" id="KW-1185">Reference proteome</keyword>
<dbReference type="CDD" id="cd00063">
    <property type="entry name" value="FN3"/>
    <property type="match status" value="1"/>
</dbReference>
<feature type="region of interest" description="Disordered" evidence="6">
    <location>
        <begin position="730"/>
        <end position="791"/>
    </location>
</feature>
<dbReference type="InterPro" id="IPR003598">
    <property type="entry name" value="Ig_sub2"/>
</dbReference>
<evidence type="ECO:0000256" key="1">
    <source>
        <dbReference type="ARBA" id="ARBA00004167"/>
    </source>
</evidence>
<keyword evidence="3 7" id="KW-1133">Transmembrane helix</keyword>
<evidence type="ECO:0000313" key="10">
    <source>
        <dbReference type="EMBL" id="RZF42473.1"/>
    </source>
</evidence>
<feature type="domain" description="Ig-like" evidence="8">
    <location>
        <begin position="199"/>
        <end position="294"/>
    </location>
</feature>
<evidence type="ECO:0000256" key="6">
    <source>
        <dbReference type="SAM" id="MobiDB-lite"/>
    </source>
</evidence>
<dbReference type="SUPFAM" id="SSF49265">
    <property type="entry name" value="Fibronectin type III"/>
    <property type="match status" value="1"/>
</dbReference>
<dbReference type="PANTHER" id="PTHR23278:SF31">
    <property type="entry name" value="SIDESTEP II, ISOFORM A"/>
    <property type="match status" value="1"/>
</dbReference>
<gene>
    <name evidence="10" type="ORF">LSTR_LSTR004392</name>
</gene>
<feature type="domain" description="Ig-like" evidence="8">
    <location>
        <begin position="399"/>
        <end position="490"/>
    </location>
</feature>
<dbReference type="CDD" id="cd00096">
    <property type="entry name" value="Ig"/>
    <property type="match status" value="1"/>
</dbReference>
<feature type="domain" description="Ig-like" evidence="8">
    <location>
        <begin position="497"/>
        <end position="583"/>
    </location>
</feature>
<dbReference type="PROSITE" id="PS50853">
    <property type="entry name" value="FN3"/>
    <property type="match status" value="1"/>
</dbReference>
<comment type="subcellular location">
    <subcellularLocation>
        <location evidence="1">Membrane</location>
        <topology evidence="1">Single-pass membrane protein</topology>
    </subcellularLocation>
</comment>